<name>A0AAQ3PMN8_PASNO</name>
<reference evidence="1 2" key="1">
    <citation type="submission" date="2024-02" db="EMBL/GenBank/DDBJ databases">
        <title>High-quality chromosome-scale genome assembly of Pensacola bahiagrass (Paspalum notatum Flugge var. saurae).</title>
        <authorList>
            <person name="Vega J.M."/>
            <person name="Podio M."/>
            <person name="Orjuela J."/>
            <person name="Siena L.A."/>
            <person name="Pessino S.C."/>
            <person name="Combes M.C."/>
            <person name="Mariac C."/>
            <person name="Albertini E."/>
            <person name="Pupilli F."/>
            <person name="Ortiz J.P.A."/>
            <person name="Leblanc O."/>
        </authorList>
    </citation>
    <scope>NUCLEOTIDE SEQUENCE [LARGE SCALE GENOMIC DNA]</scope>
    <source>
        <strain evidence="1">R1</strain>
        <tissue evidence="1">Leaf</tissue>
    </source>
</reference>
<accession>A0AAQ3PMN8</accession>
<dbReference type="Proteomes" id="UP001341281">
    <property type="component" value="Chromosome 01"/>
</dbReference>
<gene>
    <name evidence="1" type="ORF">U9M48_004445</name>
</gene>
<evidence type="ECO:0000313" key="2">
    <source>
        <dbReference type="Proteomes" id="UP001341281"/>
    </source>
</evidence>
<dbReference type="AlphaFoldDB" id="A0AAQ3PMN8"/>
<keyword evidence="2" id="KW-1185">Reference proteome</keyword>
<sequence length="82" mass="9450">MKPESGSYELKPGIIRIAAADPFSGEDDKNPYKDLEKLRQVCYTFYREGVPVEWVKWNIFLFTLVDKASKWYQAASIEAKGD</sequence>
<dbReference type="EMBL" id="CP144745">
    <property type="protein sequence ID" value="WVZ53515.1"/>
    <property type="molecule type" value="Genomic_DNA"/>
</dbReference>
<protein>
    <submittedName>
        <fullName evidence="1">Uncharacterized protein</fullName>
    </submittedName>
</protein>
<organism evidence="1 2">
    <name type="scientific">Paspalum notatum var. saurae</name>
    <dbReference type="NCBI Taxonomy" id="547442"/>
    <lineage>
        <taxon>Eukaryota</taxon>
        <taxon>Viridiplantae</taxon>
        <taxon>Streptophyta</taxon>
        <taxon>Embryophyta</taxon>
        <taxon>Tracheophyta</taxon>
        <taxon>Spermatophyta</taxon>
        <taxon>Magnoliopsida</taxon>
        <taxon>Liliopsida</taxon>
        <taxon>Poales</taxon>
        <taxon>Poaceae</taxon>
        <taxon>PACMAD clade</taxon>
        <taxon>Panicoideae</taxon>
        <taxon>Andropogonodae</taxon>
        <taxon>Paspaleae</taxon>
        <taxon>Paspalinae</taxon>
        <taxon>Paspalum</taxon>
    </lineage>
</organism>
<proteinExistence type="predicted"/>
<evidence type="ECO:0000313" key="1">
    <source>
        <dbReference type="EMBL" id="WVZ53515.1"/>
    </source>
</evidence>